<sequence length="1987" mass="221623">MGEIVIKKKNTTIDLFNYKPFRSVTKAELSRTLMSDDYVDISVECANPLDLSLGDRVTVEGRTFFLNMLPPAKKIAEDQFTYELRFEGPAFLLRKLKVFNLDSQGNKTTNEFPLTGEINEFLYLLINNANKKDNQWILGSFPSNTETKTLTFNNENCLAVLQRICQEFNVEFDIVEAGGKFTLNIREKIGKTLPFTVEYGMGNGLYDLSRARANDSEVVTVLYAYGSSQNIPVDYRGYSPRLRMPVAVGDYISNQAAIDLFGYVEDVFTPDIKPTFKGKVSGIGSLANGVQEVSVSNMDFDLKEKKADGSTKYWIAGTPPKISVTKGDLAGYDFEVLDYIHSTKTFKLKQFADDRGQKFPDNTTVFKFAAGDEFTLIDIMMPEQYITNAEQKLYDETVKEYQKVSQNNVKYTLNVDPLFLQDKGEIGIGDLLPIKDDDFGIDKASRIISLKKDLLTDTYTSFDVADSYEISLVKEIVNNIKDLQKEIASQKVINRQSYLDGYRRVEDRFSMYFDADGKMDGSHIKADTIDVGMLSSGSKSRWFQLEEVVFTPNLGSDPNSFRATAGRLVHFGIKTSSGTERVWNLSALTVNNLLNQGYYVYAKCDINGDYGTFIITPDRIVFDSQPNYYHFLIGNLYTASSGGRAFDANYGVSQMNGRMIFAGVISDIQGRPMIDLDKREIIGKVTFTNDSPALNQVQEKIDAVQVGTRNLFLKSKHRMPLATGDGSFELTADGVQFHNVTSYVAYGRGLIPDLDLGGEYTISIKYRSGSPFSNNFYWYINDLNTYKSISTVDTEGDWNIISDTRTIAGDRVVNFHLYVPHGEVTIDWIVITKGNKGVNDWTPTPEEITNEITIANQNAANAQNTANTAVNNAAIANQRLADIANDNKLTPEEKSDTIKEWDIISDEYLKLIPQANTYGVDTNAYTGAKNALSSYLISISYNNLNTTSDINGTEFRQKFRDYYDAKVSLLKAISDAAKAYATGLVDNIKIGGRNTYKKSTPIDTLNVDFQRETPDAPNGFFAVGRNNPDVNNIRLWGVIDGNGDWTVSWEMRGTQSVVVGLAVDICDNGIQYFSSTPDNSWKKYSLTVNVTNHSPDVYNFVDFSQLQWAYYLVRNIKIEKGNKATDWTPAPEDVQEQLTNAQNSANAANQKLADIANDNVLTASEKPDVMKEWQVIDAEFPHIRSQAITFGVNFDNFSYFYQQLSNYLINIEYANLTKDNPINGAEFRQKFVSYYTERTDLLKRISDASKGYVDNLQVGSRNLLLESNTQLSQPPGVYRIGGYMTSKLLEVGKTYTLMYKSGNGGRGSVGAWVNGFQHIGVNEIDGGIKTLTFTVENTGRDLNIIDFYKVPSTDLDRWSAVNWAVLVEGNKMGLQSWMPAPEDLEKKITEAQNSANTANQKLTDIASDNRLTPSEKQDTLKEWTVIVNELPIIKDQASAYGVSSVNYDGHYTNLSNYLTNNGLLNDLNSTSDIDGGTFRLYFKNYYGAKVDLLRNISNASKNYTNQAAGELRNEARLKLLASQYTNGNCLYRDVDFRSSLNGLSAYNNLGNGNVELFLWASSSVNAPTKSPNIAICRYNGGGASPYLGGFYFGAPTRANAVLVVRLIMRLDVGYQISEHRNATGDGSTFDWVTPVDGTGNWQEYIGILRCGATGTFSSSMYFAITGVNKVIETYIAYASVFDVTDVDKYLEDRIKQNEQQTALAKAQADNALATSNITSQKVSFLSTTINNNVVSTGTLEVGDVVGANAGITGVTDRGRQSVRVYAGAPYANKNTAPFTLQDDGLIKMHHPNGNKGFELGIVDGKLVFNVYDDIGNKIMEMGSQGIIFSNYIPDSWTNLKIAKFDSANYNPYDATSATQFANSNTRQVRVDNSGNIEDPQHWNVFVPKTEASHINYSTYSAGRSYDSNTYVIYEGIYFEGTLQKPQKPNNSTPKLADGWYYNIVFLSVWKQWDNPNMTGQYSYPFQLYRLSAGKVVETKEYVISGQV</sequence>
<accession>A0AAU8USK6</accession>
<evidence type="ECO:0000313" key="1">
    <source>
        <dbReference type="EMBL" id="AQX00412.1"/>
    </source>
</evidence>
<dbReference type="RefSeq" id="WP_078395071.1">
    <property type="nucleotide sequence ID" value="NZ_CP016374.1"/>
</dbReference>
<dbReference type="Proteomes" id="UP000190848">
    <property type="component" value="Chromosome"/>
</dbReference>
<reference evidence="1 2" key="1">
    <citation type="submission" date="2016-07" db="EMBL/GenBank/DDBJ databases">
        <title>Revisiting the taxonomy of the Elizabethkingia Genus using Whole-Genome Sequencing, Optical Mapping, and MALDI-TOF, along with proposal of three novel Elizabethkingia species: Elizabethkingia bruuniana sp. nov., Elizabethkingia ursingii sp. nov., and Elizabethkingia occulta sp. nov.</title>
        <authorList>
            <person name="Nicholson A.C."/>
        </authorList>
    </citation>
    <scope>NUCLEOTIDE SEQUENCE [LARGE SCALE GENOMIC DNA]</scope>
    <source>
        <strain evidence="1 2">F3201</strain>
    </source>
</reference>
<name>A0AAU8USK6_9FLAO</name>
<proteinExistence type="predicted"/>
<gene>
    <name evidence="1" type="ORF">BBD32_02505</name>
</gene>
<evidence type="ECO:0000313" key="2">
    <source>
        <dbReference type="Proteomes" id="UP000190848"/>
    </source>
</evidence>
<protein>
    <recommendedName>
        <fullName evidence="3">Peptidase S74 domain-containing protein</fullName>
    </recommendedName>
</protein>
<organism evidence="1 2">
    <name type="scientific">Elizabethkingia anophelis</name>
    <dbReference type="NCBI Taxonomy" id="1117645"/>
    <lineage>
        <taxon>Bacteria</taxon>
        <taxon>Pseudomonadati</taxon>
        <taxon>Bacteroidota</taxon>
        <taxon>Flavobacteriia</taxon>
        <taxon>Flavobacteriales</taxon>
        <taxon>Weeksellaceae</taxon>
        <taxon>Elizabethkingia</taxon>
    </lineage>
</organism>
<dbReference type="EMBL" id="CP016374">
    <property type="protein sequence ID" value="AQX00412.1"/>
    <property type="molecule type" value="Genomic_DNA"/>
</dbReference>
<evidence type="ECO:0008006" key="3">
    <source>
        <dbReference type="Google" id="ProtNLM"/>
    </source>
</evidence>